<evidence type="ECO:0000256" key="4">
    <source>
        <dbReference type="ARBA" id="ARBA00040943"/>
    </source>
</evidence>
<reference evidence="7" key="2">
    <citation type="submission" date="2025-09" db="UniProtKB">
        <authorList>
            <consortium name="Ensembl"/>
        </authorList>
    </citation>
    <scope>IDENTIFICATION</scope>
</reference>
<keyword evidence="2" id="KW-0677">Repeat</keyword>
<comment type="similarity">
    <text evidence="3">Belongs to the WD repeat GAD-1 family.</text>
</comment>
<dbReference type="PRINTS" id="PR00320">
    <property type="entry name" value="GPROTEINBRPT"/>
</dbReference>
<organism evidence="7 8">
    <name type="scientific">Malurus cyaneus samueli</name>
    <dbReference type="NCBI Taxonomy" id="2593467"/>
    <lineage>
        <taxon>Eukaryota</taxon>
        <taxon>Metazoa</taxon>
        <taxon>Chordata</taxon>
        <taxon>Craniata</taxon>
        <taxon>Vertebrata</taxon>
        <taxon>Euteleostomi</taxon>
        <taxon>Archelosauria</taxon>
        <taxon>Archosauria</taxon>
        <taxon>Dinosauria</taxon>
        <taxon>Saurischia</taxon>
        <taxon>Theropoda</taxon>
        <taxon>Coelurosauria</taxon>
        <taxon>Aves</taxon>
        <taxon>Neognathae</taxon>
        <taxon>Neoaves</taxon>
        <taxon>Telluraves</taxon>
        <taxon>Australaves</taxon>
        <taxon>Passeriformes</taxon>
        <taxon>Meliphagoidea</taxon>
        <taxon>Maluridae</taxon>
        <taxon>Malurus</taxon>
    </lineage>
</organism>
<dbReference type="Ensembl" id="ENSMCST00000008267.1">
    <property type="protein sequence ID" value="ENSMCSP00000008070.1"/>
    <property type="gene ID" value="ENSMCSG00000005636.1"/>
</dbReference>
<feature type="region of interest" description="Disordered" evidence="6">
    <location>
        <begin position="103"/>
        <end position="166"/>
    </location>
</feature>
<dbReference type="SMART" id="SM00320">
    <property type="entry name" value="WD40"/>
    <property type="match status" value="4"/>
</dbReference>
<keyword evidence="8" id="KW-1185">Reference proteome</keyword>
<dbReference type="PANTHER" id="PTHR16017:SF0">
    <property type="entry name" value="WD REPEAT-CONTAINING PROTEIN 70"/>
    <property type="match status" value="1"/>
</dbReference>
<reference evidence="7" key="1">
    <citation type="submission" date="2025-08" db="UniProtKB">
        <authorList>
            <consortium name="Ensembl"/>
        </authorList>
    </citation>
    <scope>IDENTIFICATION</scope>
</reference>
<dbReference type="PANTHER" id="PTHR16017">
    <property type="entry name" value="GASTRULATION DEFECTIVE PROTEIN 1-RELATED"/>
    <property type="match status" value="1"/>
</dbReference>
<keyword evidence="1 5" id="KW-0853">WD repeat</keyword>
<feature type="compositionally biased region" description="Acidic residues" evidence="6">
    <location>
        <begin position="142"/>
        <end position="156"/>
    </location>
</feature>
<dbReference type="PROSITE" id="PS50294">
    <property type="entry name" value="WD_REPEATS_REGION"/>
    <property type="match status" value="2"/>
</dbReference>
<dbReference type="AlphaFoldDB" id="A0A8C5X3G2"/>
<feature type="region of interest" description="Disordered" evidence="6">
    <location>
        <begin position="49"/>
        <end position="90"/>
    </location>
</feature>
<feature type="repeat" description="WD" evidence="5">
    <location>
        <begin position="332"/>
        <end position="352"/>
    </location>
</feature>
<name>A0A8C5X3G2_9PASS</name>
<feature type="compositionally biased region" description="Basic and acidic residues" evidence="6">
    <location>
        <begin position="157"/>
        <end position="166"/>
    </location>
</feature>
<evidence type="ECO:0000256" key="6">
    <source>
        <dbReference type="SAM" id="MobiDB-lite"/>
    </source>
</evidence>
<evidence type="ECO:0000256" key="5">
    <source>
        <dbReference type="PROSITE-ProRule" id="PRU00221"/>
    </source>
</evidence>
<feature type="compositionally biased region" description="Basic and acidic residues" evidence="6">
    <location>
        <begin position="49"/>
        <end position="72"/>
    </location>
</feature>
<accession>A0A8C5X3G2</accession>
<evidence type="ECO:0000256" key="2">
    <source>
        <dbReference type="ARBA" id="ARBA00022737"/>
    </source>
</evidence>
<dbReference type="GO" id="GO:0005634">
    <property type="term" value="C:nucleus"/>
    <property type="evidence" value="ECO:0007669"/>
    <property type="project" value="TreeGrafter"/>
</dbReference>
<dbReference type="Proteomes" id="UP000694560">
    <property type="component" value="Unplaced"/>
</dbReference>
<dbReference type="PROSITE" id="PS50082">
    <property type="entry name" value="WD_REPEATS_2"/>
    <property type="match status" value="3"/>
</dbReference>
<feature type="repeat" description="WD" evidence="5">
    <location>
        <begin position="271"/>
        <end position="313"/>
    </location>
</feature>
<feature type="compositionally biased region" description="Low complexity" evidence="6">
    <location>
        <begin position="78"/>
        <end position="90"/>
    </location>
</feature>
<evidence type="ECO:0000313" key="7">
    <source>
        <dbReference type="Ensembl" id="ENSMCSP00000008070.1"/>
    </source>
</evidence>
<sequence>SMEPAAEDAEMLATPDPELAATMGFSGFGKKARTFDLEAMFEQTRRTAVERSRKVLEARERENEGQTEKEFRIPFTDSSASGSRATGAGSTLTGRVLLGNMCSESEDSSKEALSGPSLQSQSSVKGEEEFIGPPLPPGFKDSDDDNDNEDTEEEDNNPIKKIPDSHEITLQHGTKTVSALGLDPSGARLITGGYDYDVKFWDFAGMDASLQAFRSLQPCECHQIKSLQYSSTGDVILVVSGNSQAKVLDRDGFPVMECIKGDQYIVDMTNTKGHTAMLNSGCWHPKIKEEFLTCSNDGTVRTWDVNNEKKHKSVFKPRSVQGKRVIPTTCTYSRDGKLIAAGCQDGSIQIWDRNMSVSQVTSNISSVKV</sequence>
<dbReference type="Pfam" id="PF00400">
    <property type="entry name" value="WD40"/>
    <property type="match status" value="3"/>
</dbReference>
<evidence type="ECO:0000313" key="8">
    <source>
        <dbReference type="Proteomes" id="UP000694560"/>
    </source>
</evidence>
<evidence type="ECO:0000256" key="3">
    <source>
        <dbReference type="ARBA" id="ARBA00038343"/>
    </source>
</evidence>
<dbReference type="InterPro" id="IPR001680">
    <property type="entry name" value="WD40_rpt"/>
</dbReference>
<dbReference type="SUPFAM" id="SSF117289">
    <property type="entry name" value="Nucleoporin domain"/>
    <property type="match status" value="1"/>
</dbReference>
<dbReference type="InterPro" id="IPR051858">
    <property type="entry name" value="WD_repeat_GAD-1"/>
</dbReference>
<dbReference type="GO" id="GO:0035861">
    <property type="term" value="C:site of double-strand break"/>
    <property type="evidence" value="ECO:0007669"/>
    <property type="project" value="TreeGrafter"/>
</dbReference>
<feature type="repeat" description="WD" evidence="5">
    <location>
        <begin position="170"/>
        <end position="202"/>
    </location>
</feature>
<protein>
    <recommendedName>
        <fullName evidence="4">WD repeat-containing protein 70</fullName>
    </recommendedName>
</protein>
<dbReference type="InterPro" id="IPR020472">
    <property type="entry name" value="WD40_PAC1"/>
</dbReference>
<evidence type="ECO:0000256" key="1">
    <source>
        <dbReference type="ARBA" id="ARBA00022574"/>
    </source>
</evidence>
<dbReference type="InterPro" id="IPR015943">
    <property type="entry name" value="WD40/YVTN_repeat-like_dom_sf"/>
</dbReference>
<dbReference type="FunFam" id="2.130.10.10:FF:001038">
    <property type="entry name" value="WD repeat domain 70"/>
    <property type="match status" value="1"/>
</dbReference>
<proteinExistence type="inferred from homology"/>
<dbReference type="Gene3D" id="2.130.10.10">
    <property type="entry name" value="YVTN repeat-like/Quinoprotein amine dehydrogenase"/>
    <property type="match status" value="2"/>
</dbReference>